<feature type="transmembrane region" description="Helical" evidence="1">
    <location>
        <begin position="64"/>
        <end position="83"/>
    </location>
</feature>
<dbReference type="GeneID" id="33561784"/>
<comment type="caution">
    <text evidence="2">The sequence shown here is derived from an EMBL/GenBank/DDBJ whole genome shotgun (WGS) entry which is preliminary data.</text>
</comment>
<organism evidence="2 3">
    <name type="scientific">Lobosporangium transversale</name>
    <dbReference type="NCBI Taxonomy" id="64571"/>
    <lineage>
        <taxon>Eukaryota</taxon>
        <taxon>Fungi</taxon>
        <taxon>Fungi incertae sedis</taxon>
        <taxon>Mucoromycota</taxon>
        <taxon>Mortierellomycotina</taxon>
        <taxon>Mortierellomycetes</taxon>
        <taxon>Mortierellales</taxon>
        <taxon>Mortierellaceae</taxon>
        <taxon>Lobosporangium</taxon>
    </lineage>
</organism>
<protein>
    <submittedName>
        <fullName evidence="2">Uncharacterized protein</fullName>
    </submittedName>
</protein>
<keyword evidence="1" id="KW-0812">Transmembrane</keyword>
<feature type="transmembrane region" description="Helical" evidence="1">
    <location>
        <begin position="21"/>
        <end position="44"/>
    </location>
</feature>
<dbReference type="AlphaFoldDB" id="A0A1Y2G9T2"/>
<dbReference type="Proteomes" id="UP000193648">
    <property type="component" value="Unassembled WGS sequence"/>
</dbReference>
<sequence>MVVYNIPSFKRMKLIDEKITPLYLLCLVPFLFLRLGPLTVTSLFSFHSLSPSSLLSSYNPCVHIVSTFFFFFWPPAVCLTDLVSKTSQHQRQPGSFSSTPLYLPYFIIRESLPKNCSNITHLRDIDSTGASSSFFFY</sequence>
<dbReference type="RefSeq" id="XP_021876254.1">
    <property type="nucleotide sequence ID" value="XM_022019940.1"/>
</dbReference>
<accession>A0A1Y2G9T2</accession>
<keyword evidence="1" id="KW-0472">Membrane</keyword>
<reference evidence="2 3" key="1">
    <citation type="submission" date="2016-07" db="EMBL/GenBank/DDBJ databases">
        <title>Pervasive Adenine N6-methylation of Active Genes in Fungi.</title>
        <authorList>
            <consortium name="DOE Joint Genome Institute"/>
            <person name="Mondo S.J."/>
            <person name="Dannebaum R.O."/>
            <person name="Kuo R.C."/>
            <person name="Labutti K."/>
            <person name="Haridas S."/>
            <person name="Kuo A."/>
            <person name="Salamov A."/>
            <person name="Ahrendt S.R."/>
            <person name="Lipzen A."/>
            <person name="Sullivan W."/>
            <person name="Andreopoulos W.B."/>
            <person name="Clum A."/>
            <person name="Lindquist E."/>
            <person name="Daum C."/>
            <person name="Ramamoorthy G.K."/>
            <person name="Gryganskyi A."/>
            <person name="Culley D."/>
            <person name="Magnuson J.K."/>
            <person name="James T.Y."/>
            <person name="O'Malley M.A."/>
            <person name="Stajich J.E."/>
            <person name="Spatafora J.W."/>
            <person name="Visel A."/>
            <person name="Grigoriev I.V."/>
        </authorList>
    </citation>
    <scope>NUCLEOTIDE SEQUENCE [LARGE SCALE GENOMIC DNA]</scope>
    <source>
        <strain evidence="2 3">NRRL 3116</strain>
    </source>
</reference>
<evidence type="ECO:0000313" key="2">
    <source>
        <dbReference type="EMBL" id="ORZ02026.1"/>
    </source>
</evidence>
<evidence type="ECO:0000313" key="3">
    <source>
        <dbReference type="Proteomes" id="UP000193648"/>
    </source>
</evidence>
<dbReference type="EMBL" id="MCFF01000061">
    <property type="protein sequence ID" value="ORZ02026.1"/>
    <property type="molecule type" value="Genomic_DNA"/>
</dbReference>
<dbReference type="InParanoid" id="A0A1Y2G9T2"/>
<evidence type="ECO:0000256" key="1">
    <source>
        <dbReference type="SAM" id="Phobius"/>
    </source>
</evidence>
<keyword evidence="1" id="KW-1133">Transmembrane helix</keyword>
<proteinExistence type="predicted"/>
<keyword evidence="3" id="KW-1185">Reference proteome</keyword>
<gene>
    <name evidence="2" type="ORF">BCR41DRAFT_208228</name>
</gene>
<name>A0A1Y2G9T2_9FUNG</name>